<comment type="caution">
    <text evidence="1">The sequence shown here is derived from an EMBL/GenBank/DDBJ whole genome shotgun (WGS) entry which is preliminary data.</text>
</comment>
<sequence>ARRTHELRHKATESKIRAACRQLQDQGKALVRSAIATLAGVSVR</sequence>
<feature type="non-terminal residue" evidence="1">
    <location>
        <position position="1"/>
    </location>
</feature>
<evidence type="ECO:0000313" key="1">
    <source>
        <dbReference type="EMBL" id="EGH18972.1"/>
    </source>
</evidence>
<reference evidence="1 2" key="1">
    <citation type="journal article" date="2011" name="PLoS Pathog.">
        <title>Dynamic evolution of pathogenicity revealed by sequencing and comparative genomics of 19 Pseudomonas syringae isolates.</title>
        <authorList>
            <person name="Baltrus D.A."/>
            <person name="Nishimura M.T."/>
            <person name="Romanchuk A."/>
            <person name="Chang J.H."/>
            <person name="Mukhtar M.S."/>
            <person name="Cherkis K."/>
            <person name="Roach J."/>
            <person name="Grant S.R."/>
            <person name="Jones C.D."/>
            <person name="Dangl J.L."/>
        </authorList>
    </citation>
    <scope>NUCLEOTIDE SEQUENCE [LARGE SCALE GENOMIC DNA]</scope>
    <source>
        <strain evidence="2">race 4</strain>
    </source>
</reference>
<protein>
    <submittedName>
        <fullName evidence="1">Replication protein RepA</fullName>
    </submittedName>
</protein>
<name>F3CI80_PSESG</name>
<dbReference type="Proteomes" id="UP000005466">
    <property type="component" value="Unassembled WGS sequence"/>
</dbReference>
<dbReference type="AlphaFoldDB" id="F3CI80"/>
<evidence type="ECO:0000313" key="2">
    <source>
        <dbReference type="Proteomes" id="UP000005466"/>
    </source>
</evidence>
<gene>
    <name evidence="1" type="ORF">Pgy4_39018</name>
</gene>
<dbReference type="EMBL" id="ADWY01003412">
    <property type="protein sequence ID" value="EGH18972.1"/>
    <property type="molecule type" value="Genomic_DNA"/>
</dbReference>
<dbReference type="HOGENOM" id="CLU_218159_0_0_6"/>
<organism evidence="1 2">
    <name type="scientific">Pseudomonas savastanoi pv. glycinea str. race 4</name>
    <dbReference type="NCBI Taxonomy" id="875330"/>
    <lineage>
        <taxon>Bacteria</taxon>
        <taxon>Pseudomonadati</taxon>
        <taxon>Pseudomonadota</taxon>
        <taxon>Gammaproteobacteria</taxon>
        <taxon>Pseudomonadales</taxon>
        <taxon>Pseudomonadaceae</taxon>
        <taxon>Pseudomonas</taxon>
    </lineage>
</organism>
<feature type="non-terminal residue" evidence="1">
    <location>
        <position position="44"/>
    </location>
</feature>
<accession>F3CI80</accession>
<proteinExistence type="predicted"/>